<protein>
    <submittedName>
        <fullName evidence="5">Aldo/keto reductase</fullName>
    </submittedName>
</protein>
<dbReference type="GO" id="GO:0051536">
    <property type="term" value="F:iron-sulfur cluster binding"/>
    <property type="evidence" value="ECO:0007669"/>
    <property type="project" value="UniProtKB-KW"/>
</dbReference>
<evidence type="ECO:0000313" key="6">
    <source>
        <dbReference type="Proteomes" id="UP000622533"/>
    </source>
</evidence>
<organism evidence="5 6">
    <name type="scientific">Desmonostoc muscorum LEGE 12446</name>
    <dbReference type="NCBI Taxonomy" id="1828758"/>
    <lineage>
        <taxon>Bacteria</taxon>
        <taxon>Bacillati</taxon>
        <taxon>Cyanobacteriota</taxon>
        <taxon>Cyanophyceae</taxon>
        <taxon>Nostocales</taxon>
        <taxon>Nostocaceae</taxon>
        <taxon>Desmonostoc</taxon>
    </lineage>
</organism>
<dbReference type="SUPFAM" id="SSF46548">
    <property type="entry name" value="alpha-helical ferredoxin"/>
    <property type="match status" value="1"/>
</dbReference>
<evidence type="ECO:0000256" key="2">
    <source>
        <dbReference type="ARBA" id="ARBA00023004"/>
    </source>
</evidence>
<feature type="domain" description="4Fe-4S ferredoxin-type" evidence="4">
    <location>
        <begin position="330"/>
        <end position="361"/>
    </location>
</feature>
<accession>A0A8J6ZZC7</accession>
<dbReference type="PROSITE" id="PS00198">
    <property type="entry name" value="4FE4S_FER_1"/>
    <property type="match status" value="1"/>
</dbReference>
<dbReference type="GO" id="GO:0046872">
    <property type="term" value="F:metal ion binding"/>
    <property type="evidence" value="ECO:0007669"/>
    <property type="project" value="UniProtKB-KW"/>
</dbReference>
<dbReference type="PROSITE" id="PS51379">
    <property type="entry name" value="4FE4S_FER_2"/>
    <property type="match status" value="1"/>
</dbReference>
<keyword evidence="6" id="KW-1185">Reference proteome</keyword>
<dbReference type="Gene3D" id="3.20.20.100">
    <property type="entry name" value="NADP-dependent oxidoreductase domain"/>
    <property type="match status" value="1"/>
</dbReference>
<keyword evidence="2" id="KW-0408">Iron</keyword>
<keyword evidence="1" id="KW-0479">Metal-binding</keyword>
<evidence type="ECO:0000256" key="1">
    <source>
        <dbReference type="ARBA" id="ARBA00022723"/>
    </source>
</evidence>
<gene>
    <name evidence="5" type="ORF">IQ276_21505</name>
</gene>
<dbReference type="InterPro" id="IPR017900">
    <property type="entry name" value="4Fe4S_Fe_S_CS"/>
</dbReference>
<dbReference type="InterPro" id="IPR036812">
    <property type="entry name" value="NAD(P)_OxRdtase_dom_sf"/>
</dbReference>
<dbReference type="SUPFAM" id="SSF51430">
    <property type="entry name" value="NAD(P)-linked oxidoreductase"/>
    <property type="match status" value="1"/>
</dbReference>
<dbReference type="PRINTS" id="PR00069">
    <property type="entry name" value="ALDKETRDTASE"/>
</dbReference>
<dbReference type="InterPro" id="IPR017896">
    <property type="entry name" value="4Fe4S_Fe-S-bd"/>
</dbReference>
<dbReference type="Pfam" id="PF00248">
    <property type="entry name" value="Aldo_ket_red"/>
    <property type="match status" value="1"/>
</dbReference>
<name>A0A8J6ZZC7_DESMC</name>
<dbReference type="PANTHER" id="PTHR43312">
    <property type="entry name" value="D-THREO-ALDOSE 1-DEHYDROGENASE"/>
    <property type="match status" value="1"/>
</dbReference>
<evidence type="ECO:0000256" key="3">
    <source>
        <dbReference type="ARBA" id="ARBA00023014"/>
    </source>
</evidence>
<dbReference type="Proteomes" id="UP000622533">
    <property type="component" value="Unassembled WGS sequence"/>
</dbReference>
<evidence type="ECO:0000259" key="4">
    <source>
        <dbReference type="PROSITE" id="PS51379"/>
    </source>
</evidence>
<dbReference type="CDD" id="cd19096">
    <property type="entry name" value="AKR_Fe-S_oxidoreductase"/>
    <property type="match status" value="1"/>
</dbReference>
<dbReference type="EMBL" id="JADEXS010000333">
    <property type="protein sequence ID" value="MBE9024904.1"/>
    <property type="molecule type" value="Genomic_DNA"/>
</dbReference>
<dbReference type="InterPro" id="IPR020471">
    <property type="entry name" value="AKR"/>
</dbReference>
<sequence>MQYRRFGKTNLRLSVFSLGTMRYLADFENAQQTIEQALALGINHLETAKGYGKSQEYLGRALKAGLSVPRTKLHVTTKIPATADADTMRRCIDESLEQLQIDYLDCLGIHGLNTWQHLEWVQAKNGCMQAVEEAVADGRVRHVGFSTHGSLELIQAIVNTDFFEFVNLHYYYFFQRHAPAIQLAAEKDMGIFIISPADKGGRLYTPPQTLKDLCQPYSPLELNYRFLLADGRITTLSVGPANPEELIEPLRVAERDNQLTLEEISAFERLENQQKIALGTDKCSQCYACLPCPENINIPEVLLLRNLDMAYDMADYGQYRYGMFENAGHWFPGMKGNRCTECGDCLPRCPENLDIPTLLEDAHQRLSGKAGRRLWG</sequence>
<keyword evidence="3" id="KW-0411">Iron-sulfur</keyword>
<proteinExistence type="predicted"/>
<dbReference type="AlphaFoldDB" id="A0A8J6ZZC7"/>
<reference evidence="5" key="1">
    <citation type="submission" date="2020-10" db="EMBL/GenBank/DDBJ databases">
        <authorList>
            <person name="Castelo-Branco R."/>
            <person name="Eusebio N."/>
            <person name="Adriana R."/>
            <person name="Vieira A."/>
            <person name="Brugerolle De Fraissinette N."/>
            <person name="Rezende De Castro R."/>
            <person name="Schneider M.P."/>
            <person name="Vasconcelos V."/>
            <person name="Leao P.N."/>
        </authorList>
    </citation>
    <scope>NUCLEOTIDE SEQUENCE</scope>
    <source>
        <strain evidence="5">LEGE 12446</strain>
    </source>
</reference>
<comment type="caution">
    <text evidence="5">The sequence shown here is derived from an EMBL/GenBank/DDBJ whole genome shotgun (WGS) entry which is preliminary data.</text>
</comment>
<dbReference type="InterPro" id="IPR053135">
    <property type="entry name" value="AKR2_Oxidoreductase"/>
</dbReference>
<dbReference type="PANTHER" id="PTHR43312:SF2">
    <property type="entry name" value="OXIDOREDUCTASE"/>
    <property type="match status" value="1"/>
</dbReference>
<dbReference type="GO" id="GO:0016491">
    <property type="term" value="F:oxidoreductase activity"/>
    <property type="evidence" value="ECO:0007669"/>
    <property type="project" value="InterPro"/>
</dbReference>
<dbReference type="Pfam" id="PF13187">
    <property type="entry name" value="Fer4_9"/>
    <property type="match status" value="1"/>
</dbReference>
<dbReference type="InterPro" id="IPR023210">
    <property type="entry name" value="NADP_OxRdtase_dom"/>
</dbReference>
<evidence type="ECO:0000313" key="5">
    <source>
        <dbReference type="EMBL" id="MBE9024904.1"/>
    </source>
</evidence>